<proteinExistence type="predicted"/>
<gene>
    <name evidence="2" type="ORF">DES35_101883</name>
</gene>
<evidence type="ECO:0000313" key="2">
    <source>
        <dbReference type="EMBL" id="RCX05595.1"/>
    </source>
</evidence>
<sequence>MKKCIVFFSLMLLFWPSRAQDVAENRLVETGNWNGLYLRFRISEKLYYYGEHHYRRRNSVDNLYDFVGRMRQWYNRAGINYFYNEYFNVIIGPTLVLNYTPRPGDPDYEYITIEPRIWHQWLFTMPYLGRVKIYHQFRFEHRWRRSNLKGSEFQYTNRYRYKIFAYIPINKNKLEKRTLFFSPSAEIFMQSGKSIVYNHFEDFRVYTGLGYILNNSVTFFGGHMWTVGQDQVGNIYNQTHIIRLNIFINLDLRNPSKVLPNVMMGD</sequence>
<feature type="signal peptide" evidence="1">
    <location>
        <begin position="1"/>
        <end position="19"/>
    </location>
</feature>
<dbReference type="EMBL" id="QPJS01000001">
    <property type="protein sequence ID" value="RCX05595.1"/>
    <property type="molecule type" value="Genomic_DNA"/>
</dbReference>
<dbReference type="RefSeq" id="WP_037356540.1">
    <property type="nucleotide sequence ID" value="NZ_DAIMVT010000002.1"/>
</dbReference>
<organism evidence="2 3">
    <name type="scientific">Schleiferia thermophila</name>
    <dbReference type="NCBI Taxonomy" id="884107"/>
    <lineage>
        <taxon>Bacteria</taxon>
        <taxon>Pseudomonadati</taxon>
        <taxon>Bacteroidota</taxon>
        <taxon>Flavobacteriia</taxon>
        <taxon>Flavobacteriales</taxon>
        <taxon>Schleiferiaceae</taxon>
        <taxon>Schleiferia</taxon>
    </lineage>
</organism>
<dbReference type="Pfam" id="PF10677">
    <property type="entry name" value="DUF2490"/>
    <property type="match status" value="1"/>
</dbReference>
<keyword evidence="3" id="KW-1185">Reference proteome</keyword>
<evidence type="ECO:0000313" key="3">
    <source>
        <dbReference type="Proteomes" id="UP000253517"/>
    </source>
</evidence>
<reference evidence="2 3" key="1">
    <citation type="submission" date="2018-07" db="EMBL/GenBank/DDBJ databases">
        <title>Genomic Encyclopedia of Type Strains, Phase IV (KMG-IV): sequencing the most valuable type-strain genomes for metagenomic binning, comparative biology and taxonomic classification.</title>
        <authorList>
            <person name="Goeker M."/>
        </authorList>
    </citation>
    <scope>NUCLEOTIDE SEQUENCE [LARGE SCALE GENOMIC DNA]</scope>
    <source>
        <strain evidence="2 3">DSM 21410</strain>
    </source>
</reference>
<feature type="chain" id="PRO_5016696568" evidence="1">
    <location>
        <begin position="20"/>
        <end position="266"/>
    </location>
</feature>
<evidence type="ECO:0000256" key="1">
    <source>
        <dbReference type="SAM" id="SignalP"/>
    </source>
</evidence>
<dbReference type="InterPro" id="IPR019619">
    <property type="entry name" value="DUF2490"/>
</dbReference>
<comment type="caution">
    <text evidence="2">The sequence shown here is derived from an EMBL/GenBank/DDBJ whole genome shotgun (WGS) entry which is preliminary data.</text>
</comment>
<keyword evidence="1" id="KW-0732">Signal</keyword>
<dbReference type="AlphaFoldDB" id="A0A369A8X9"/>
<name>A0A369A8X9_9FLAO</name>
<dbReference type="Proteomes" id="UP000253517">
    <property type="component" value="Unassembled WGS sequence"/>
</dbReference>
<accession>A0A369A8X9</accession>
<protein>
    <submittedName>
        <fullName evidence="2">Uncharacterized protein DUF2490</fullName>
    </submittedName>
</protein>